<dbReference type="PANTHER" id="PTHR33577">
    <property type="entry name" value="STERIGMATOCYSTIN BIOSYNTHESIS PEROXIDASE STCC-RELATED"/>
    <property type="match status" value="1"/>
</dbReference>
<keyword evidence="10" id="KW-1185">Reference proteome</keyword>
<evidence type="ECO:0000256" key="2">
    <source>
        <dbReference type="ARBA" id="ARBA00022559"/>
    </source>
</evidence>
<dbReference type="PANTHER" id="PTHR33577:SF9">
    <property type="entry name" value="PEROXIDASE STCC"/>
    <property type="match status" value="1"/>
</dbReference>
<evidence type="ECO:0000256" key="7">
    <source>
        <dbReference type="ARBA" id="ARBA00025795"/>
    </source>
</evidence>
<dbReference type="KEGG" id="blac:94346228"/>
<dbReference type="AlphaFoldDB" id="A0A976I9V4"/>
<dbReference type="SUPFAM" id="SSF47571">
    <property type="entry name" value="Cloroperoxidase"/>
    <property type="match status" value="1"/>
</dbReference>
<protein>
    <recommendedName>
        <fullName evidence="8">Heme haloperoxidase family profile domain-containing protein</fullName>
    </recommendedName>
</protein>
<evidence type="ECO:0000256" key="3">
    <source>
        <dbReference type="ARBA" id="ARBA00022617"/>
    </source>
</evidence>
<evidence type="ECO:0000313" key="10">
    <source>
        <dbReference type="Proteomes" id="UP000294530"/>
    </source>
</evidence>
<comment type="caution">
    <text evidence="9">The sequence shown here is derived from an EMBL/GenBank/DDBJ whole genome shotgun (WGS) entry which is preliminary data.</text>
</comment>
<evidence type="ECO:0000256" key="4">
    <source>
        <dbReference type="ARBA" id="ARBA00022723"/>
    </source>
</evidence>
<keyword evidence="4" id="KW-0479">Metal-binding</keyword>
<comment type="similarity">
    <text evidence="7">Belongs to the chloroperoxidase family.</text>
</comment>
<dbReference type="Gene3D" id="1.10.489.10">
    <property type="entry name" value="Chloroperoxidase-like"/>
    <property type="match status" value="1"/>
</dbReference>
<keyword evidence="2" id="KW-0575">Peroxidase</keyword>
<organism evidence="9 10">
    <name type="scientific">Bremia lactucae</name>
    <name type="common">Lettuce downy mildew</name>
    <dbReference type="NCBI Taxonomy" id="4779"/>
    <lineage>
        <taxon>Eukaryota</taxon>
        <taxon>Sar</taxon>
        <taxon>Stramenopiles</taxon>
        <taxon>Oomycota</taxon>
        <taxon>Peronosporomycetes</taxon>
        <taxon>Peronosporales</taxon>
        <taxon>Peronosporaceae</taxon>
        <taxon>Bremia</taxon>
    </lineage>
</organism>
<dbReference type="RefSeq" id="XP_067814252.1">
    <property type="nucleotide sequence ID" value="XM_067960557.1"/>
</dbReference>
<feature type="domain" description="Heme haloperoxidase family profile" evidence="8">
    <location>
        <begin position="1"/>
        <end position="74"/>
    </location>
</feature>
<evidence type="ECO:0000256" key="1">
    <source>
        <dbReference type="ARBA" id="ARBA00001970"/>
    </source>
</evidence>
<dbReference type="PROSITE" id="PS51405">
    <property type="entry name" value="HEME_HALOPEROXIDASE"/>
    <property type="match status" value="1"/>
</dbReference>
<evidence type="ECO:0000313" key="9">
    <source>
        <dbReference type="EMBL" id="TDH64753.1"/>
    </source>
</evidence>
<dbReference type="Pfam" id="PF01328">
    <property type="entry name" value="Peroxidase_2"/>
    <property type="match status" value="1"/>
</dbReference>
<evidence type="ECO:0000256" key="5">
    <source>
        <dbReference type="ARBA" id="ARBA00023002"/>
    </source>
</evidence>
<dbReference type="OrthoDB" id="407298at2759"/>
<dbReference type="InterPro" id="IPR036851">
    <property type="entry name" value="Chloroperoxidase-like_sf"/>
</dbReference>
<evidence type="ECO:0000256" key="6">
    <source>
        <dbReference type="ARBA" id="ARBA00023004"/>
    </source>
</evidence>
<keyword evidence="5" id="KW-0560">Oxidoreductase</keyword>
<name>A0A976I9V4_BRELC</name>
<dbReference type="GeneID" id="94346228"/>
<evidence type="ECO:0000259" key="8">
    <source>
        <dbReference type="PROSITE" id="PS51405"/>
    </source>
</evidence>
<dbReference type="Proteomes" id="UP000294530">
    <property type="component" value="Unassembled WGS sequence"/>
</dbReference>
<reference evidence="9 10" key="1">
    <citation type="journal article" date="2021" name="Genome Biol.">
        <title>AFLAP: assembly-free linkage analysis pipeline using k-mers from genome sequencing data.</title>
        <authorList>
            <person name="Fletcher K."/>
            <person name="Zhang L."/>
            <person name="Gil J."/>
            <person name="Han R."/>
            <person name="Cavanaugh K."/>
            <person name="Michelmore R."/>
        </authorList>
    </citation>
    <scope>NUCLEOTIDE SEQUENCE [LARGE SCALE GENOMIC DNA]</scope>
    <source>
        <strain evidence="9 10">SF5</strain>
    </source>
</reference>
<sequence>MPYRRSPCPAINTLANHDYIPRNGQDINEYALGYALITVFNLGQEAAVNFLTFVPDVFSLDYFSTHNALSTMRR</sequence>
<dbReference type="GO" id="GO:0046872">
    <property type="term" value="F:metal ion binding"/>
    <property type="evidence" value="ECO:0007669"/>
    <property type="project" value="UniProtKB-KW"/>
</dbReference>
<comment type="cofactor">
    <cofactor evidence="1">
        <name>heme b</name>
        <dbReference type="ChEBI" id="CHEBI:60344"/>
    </cofactor>
</comment>
<keyword evidence="6" id="KW-0408">Iron</keyword>
<gene>
    <name evidence="9" type="ORF">CCR75_002460</name>
</gene>
<dbReference type="InterPro" id="IPR000028">
    <property type="entry name" value="Chloroperoxidase"/>
</dbReference>
<accession>A0A976I9V4</accession>
<proteinExistence type="inferred from homology"/>
<keyword evidence="3" id="KW-0349">Heme</keyword>
<dbReference type="EMBL" id="SHOA02000019">
    <property type="protein sequence ID" value="TDH64753.1"/>
    <property type="molecule type" value="Genomic_DNA"/>
</dbReference>
<dbReference type="GO" id="GO:0004601">
    <property type="term" value="F:peroxidase activity"/>
    <property type="evidence" value="ECO:0007669"/>
    <property type="project" value="UniProtKB-KW"/>
</dbReference>